<dbReference type="AlphaFoldDB" id="A0A437NRE4"/>
<name>A0A437NRE4_9HYPH</name>
<evidence type="ECO:0000256" key="1">
    <source>
        <dbReference type="SAM" id="MobiDB-lite"/>
    </source>
</evidence>
<proteinExistence type="predicted"/>
<dbReference type="RefSeq" id="WP_127734141.1">
    <property type="nucleotide sequence ID" value="NZ_SACP01000056.1"/>
</dbReference>
<evidence type="ECO:0000313" key="4">
    <source>
        <dbReference type="Proteomes" id="UP000286997"/>
    </source>
</evidence>
<sequence>MTNSNRFTAALPKLKGVGGKAPAAPEPIAPPATEISPPMSSVAPSRKGKVVISAYFDPVVRQQLAIMAIRQEKSQAALMAEALNLLFERHGEPPIAKA</sequence>
<evidence type="ECO:0000259" key="2">
    <source>
        <dbReference type="Pfam" id="PF20605"/>
    </source>
</evidence>
<evidence type="ECO:0000313" key="3">
    <source>
        <dbReference type="EMBL" id="RVU12507.1"/>
    </source>
</evidence>
<dbReference type="InterPro" id="IPR046765">
    <property type="entry name" value="Antitox_RHH"/>
</dbReference>
<feature type="domain" description="Antitoxin-like ribbon-helix-helix" evidence="2">
    <location>
        <begin position="46"/>
        <end position="95"/>
    </location>
</feature>
<dbReference type="Proteomes" id="UP000286997">
    <property type="component" value="Unassembled WGS sequence"/>
</dbReference>
<dbReference type="Pfam" id="PF20605">
    <property type="entry name" value="Antitox_RHH"/>
    <property type="match status" value="1"/>
</dbReference>
<dbReference type="EMBL" id="SACP01000056">
    <property type="protein sequence ID" value="RVU12507.1"/>
    <property type="molecule type" value="Genomic_DNA"/>
</dbReference>
<keyword evidence="4" id="KW-1185">Reference proteome</keyword>
<feature type="region of interest" description="Disordered" evidence="1">
    <location>
        <begin position="1"/>
        <end position="41"/>
    </location>
</feature>
<reference evidence="3 4" key="1">
    <citation type="submission" date="2019-01" db="EMBL/GenBank/DDBJ databases">
        <authorList>
            <person name="Chen W.-M."/>
        </authorList>
    </citation>
    <scope>NUCLEOTIDE SEQUENCE [LARGE SCALE GENOMIC DNA]</scope>
    <source>
        <strain evidence="3 4">TER-1</strain>
    </source>
</reference>
<comment type="caution">
    <text evidence="3">The sequence shown here is derived from an EMBL/GenBank/DDBJ whole genome shotgun (WGS) entry which is preliminary data.</text>
</comment>
<protein>
    <recommendedName>
        <fullName evidence="2">Antitoxin-like ribbon-helix-helix domain-containing protein</fullName>
    </recommendedName>
</protein>
<gene>
    <name evidence="3" type="ORF">EOE48_27880</name>
</gene>
<accession>A0A437NRE4</accession>
<organism evidence="3 4">
    <name type="scientific">Methylobacterium oryzihabitans</name>
    <dbReference type="NCBI Taxonomy" id="2499852"/>
    <lineage>
        <taxon>Bacteria</taxon>
        <taxon>Pseudomonadati</taxon>
        <taxon>Pseudomonadota</taxon>
        <taxon>Alphaproteobacteria</taxon>
        <taxon>Hyphomicrobiales</taxon>
        <taxon>Methylobacteriaceae</taxon>
        <taxon>Methylobacterium</taxon>
    </lineage>
</organism>
<dbReference type="OrthoDB" id="7190256at2"/>